<accession>A0ABX5BE53</accession>
<reference evidence="1 2" key="1">
    <citation type="submission" date="2014-11" db="EMBL/GenBank/DDBJ databases">
        <title>Comparative genomic analysis of Cryptosporidium hominis reveals occurrence of genetic recombination in virulent subtypes.</title>
        <authorList>
            <person name="Guo Y."/>
            <person name="Tang K."/>
            <person name="Frace M."/>
            <person name="Li N."/>
            <person name="Roellig D.M."/>
            <person name="Sammons S."/>
            <person name="Knipe K."/>
            <person name="Rowe L."/>
            <person name="Feng Y."/>
            <person name="Xiao L."/>
        </authorList>
    </citation>
    <scope>NUCLEOTIDE SEQUENCE [LARGE SCALE GENOMIC DNA]</scope>
    <source>
        <strain evidence="1">30976</strain>
    </source>
</reference>
<keyword evidence="2" id="KW-1185">Reference proteome</keyword>
<evidence type="ECO:0000313" key="1">
    <source>
        <dbReference type="EMBL" id="PPS95688.1"/>
    </source>
</evidence>
<organism evidence="1 2">
    <name type="scientific">Cryptosporidium hominis</name>
    <dbReference type="NCBI Taxonomy" id="237895"/>
    <lineage>
        <taxon>Eukaryota</taxon>
        <taxon>Sar</taxon>
        <taxon>Alveolata</taxon>
        <taxon>Apicomplexa</taxon>
        <taxon>Conoidasida</taxon>
        <taxon>Coccidia</taxon>
        <taxon>Eucoccidiorida</taxon>
        <taxon>Eimeriorina</taxon>
        <taxon>Cryptosporidiidae</taxon>
        <taxon>Cryptosporidium</taxon>
    </lineage>
</organism>
<dbReference type="EMBL" id="JTAI01000006">
    <property type="protein sequence ID" value="PPS95688.1"/>
    <property type="molecule type" value="Genomic_DNA"/>
</dbReference>
<gene>
    <name evidence="1" type="ORF">GY17_00002290</name>
</gene>
<reference evidence="1 2" key="2">
    <citation type="submission" date="2017-10" db="EMBL/GenBank/DDBJ databases">
        <title>Consistent, comparative and evidence-based genome annotation and re-annotation for the closely-related species, Cryptosporidium parvum, C. hominis and C. tyzzeri.</title>
        <authorList>
            <person name="Baptista R.P."/>
            <person name="Li Y."/>
            <person name="Sateriale A."/>
            <person name="Striepen B."/>
            <person name="Kissinger J.C."/>
        </authorList>
    </citation>
    <scope>NUCLEOTIDE SEQUENCE [LARGE SCALE GENOMIC DNA]</scope>
    <source>
        <strain evidence="1">30976</strain>
    </source>
</reference>
<sequence length="21" mass="2457">MISKMLPVSFQYCASYYLTPN</sequence>
<comment type="caution">
    <text evidence="1">The sequence shown here is derived from an EMBL/GenBank/DDBJ whole genome shotgun (WGS) entry which is preliminary data.</text>
</comment>
<name>A0ABX5BE53_CRYHO</name>
<proteinExistence type="predicted"/>
<protein>
    <submittedName>
        <fullName evidence="1">Uncharacterized protein</fullName>
    </submittedName>
</protein>
<dbReference type="Proteomes" id="UP001429100">
    <property type="component" value="Unassembled WGS sequence"/>
</dbReference>
<evidence type="ECO:0000313" key="2">
    <source>
        <dbReference type="Proteomes" id="UP001429100"/>
    </source>
</evidence>